<dbReference type="Gene3D" id="3.40.50.410">
    <property type="entry name" value="von Willebrand factor, type A domain"/>
    <property type="match status" value="1"/>
</dbReference>
<dbReference type="NCBIfam" id="TIGR03436">
    <property type="entry name" value="acidobact_VWFA"/>
    <property type="match status" value="1"/>
</dbReference>
<accession>A0A3E2BJT4</accession>
<sequence length="696" mass="77010">MLLGLAFLAKPVPAGQQEQQVPKELQVRPKHEVTVAVKLVQVYVTDKNDNPAGDLTADDFEIYDNNKPVPVLHFEKHFAEELAAAGAEGPRPALNRKFFLFFDLAFTDARGLMRAKNAALKFMEKSLLPTDEISLVTYTALRGLTLHEYMTRDHARVRNIIENFGLKSVTGRAENLANFFYSDTLMTLQGDEVQTTPEESFFTDQARLQTGQMLDTARRQGYVDQARFYLDAWNNLAKVLRTVPGYKNIVLFSAGLAKQLLFGKTGGAVVGDWSTPEQLAAQMAEYDAAQADTGLRSDFSRLLKELKNSNCAVFTVDISRVHKEMDVEGSGGATPGARELDGADSLKQLASETGGKFYANTVNPENAMEEIVNTTRNFYILGFKVDESWDGKYHKVKVKVKKKGYNVYSQAGYFNPKPFREYNNFERLLHLIEVALTEEPWPYVPVEIPVASLNLVEKGWPMALTFARASGEEMAEVFGPKTEAYLLIFNERGELALIKKFRAVVSEKDKKENDAFLPSFLLPVKPGKYECALVMRNLDTGRAARGRAAIEVPAQLPVMPYLDPPLLLRLDDRAKEINAGGEPTLASVYGYNPGTYSAVAGRVPPETRKLYAALRLACPAGWEEGLAVGAELAVEGGEPVRSLPVAVLEKKREGQLLKLLLELETGEMGAGSYVVTFTVGGPNFAQPLRANTRLSL</sequence>
<dbReference type="InterPro" id="IPR036465">
    <property type="entry name" value="vWFA_dom_sf"/>
</dbReference>
<gene>
    <name evidence="1" type="ORF">OP8BY_1105</name>
</gene>
<comment type="caution">
    <text evidence="1">The sequence shown here is derived from an EMBL/GenBank/DDBJ whole genome shotgun (WGS) entry which is preliminary data.</text>
</comment>
<reference evidence="1 2" key="1">
    <citation type="submission" date="2018-08" db="EMBL/GenBank/DDBJ databases">
        <title>Genome analysis of the thermophilic bacterium of the candidate phylum Aminicenantes from deep subsurface aquifer revealed its physiology and ecological role.</title>
        <authorList>
            <person name="Kadnikov V.V."/>
            <person name="Mardanov A.V."/>
            <person name="Beletsky A.V."/>
            <person name="Karnachuk O.V."/>
            <person name="Ravin N.V."/>
        </authorList>
    </citation>
    <scope>NUCLEOTIDE SEQUENCE [LARGE SCALE GENOMIC DNA]</scope>
    <source>
        <strain evidence="1">BY38</strain>
    </source>
</reference>
<protein>
    <recommendedName>
        <fullName evidence="3">VWFA domain-containing protein</fullName>
    </recommendedName>
</protein>
<dbReference type="Proteomes" id="UP000257323">
    <property type="component" value="Unassembled WGS sequence"/>
</dbReference>
<dbReference type="EMBL" id="QUAH01000014">
    <property type="protein sequence ID" value="RFT14995.1"/>
    <property type="molecule type" value="Genomic_DNA"/>
</dbReference>
<dbReference type="InterPro" id="IPR017802">
    <property type="entry name" value="VWFA-rel_acidobac-type"/>
</dbReference>
<proteinExistence type="predicted"/>
<name>A0A3E2BJT4_9BACT</name>
<organism evidence="1 2">
    <name type="scientific">Candidatus Saccharicenans subterraneus</name>
    <dbReference type="NCBI Taxonomy" id="2508984"/>
    <lineage>
        <taxon>Bacteria</taxon>
        <taxon>Candidatus Aminicenantota</taxon>
        <taxon>Candidatus Aminicenantia</taxon>
        <taxon>Candidatus Aminicenantales</taxon>
        <taxon>Candidatus Saccharicenantaceae</taxon>
        <taxon>Candidatus Saccharicenans</taxon>
    </lineage>
</organism>
<evidence type="ECO:0000313" key="1">
    <source>
        <dbReference type="EMBL" id="RFT14995.1"/>
    </source>
</evidence>
<evidence type="ECO:0000313" key="2">
    <source>
        <dbReference type="Proteomes" id="UP000257323"/>
    </source>
</evidence>
<evidence type="ECO:0008006" key="3">
    <source>
        <dbReference type="Google" id="ProtNLM"/>
    </source>
</evidence>
<dbReference type="AlphaFoldDB" id="A0A3E2BJT4"/>